<dbReference type="InterPro" id="IPR036390">
    <property type="entry name" value="WH_DNA-bd_sf"/>
</dbReference>
<dbReference type="GO" id="GO:0003700">
    <property type="term" value="F:DNA-binding transcription factor activity"/>
    <property type="evidence" value="ECO:0007669"/>
    <property type="project" value="InterPro"/>
</dbReference>
<name>A0A1E3L9K4_9BACL</name>
<keyword evidence="1" id="KW-0805">Transcription regulation</keyword>
<reference evidence="5 6" key="1">
    <citation type="submission" date="2016-08" db="EMBL/GenBank/DDBJ databases">
        <title>Genome sequencing of Paenibacillus sp. TI45-13ar, isolated from Korean traditional nuruk.</title>
        <authorList>
            <person name="Kim S.-J."/>
        </authorList>
    </citation>
    <scope>NUCLEOTIDE SEQUENCE [LARGE SCALE GENOMIC DNA]</scope>
    <source>
        <strain evidence="5 6">TI45-13ar</strain>
    </source>
</reference>
<evidence type="ECO:0000256" key="3">
    <source>
        <dbReference type="ARBA" id="ARBA00023163"/>
    </source>
</evidence>
<keyword evidence="3" id="KW-0804">Transcription</keyword>
<dbReference type="PRINTS" id="PR00598">
    <property type="entry name" value="HTHMARR"/>
</dbReference>
<gene>
    <name evidence="5" type="ORF">PTI45_00190</name>
</gene>
<organism evidence="5 6">
    <name type="scientific">Paenibacillus nuruki</name>
    <dbReference type="NCBI Taxonomy" id="1886670"/>
    <lineage>
        <taxon>Bacteria</taxon>
        <taxon>Bacillati</taxon>
        <taxon>Bacillota</taxon>
        <taxon>Bacilli</taxon>
        <taxon>Bacillales</taxon>
        <taxon>Paenibacillaceae</taxon>
        <taxon>Paenibacillus</taxon>
    </lineage>
</organism>
<dbReference type="SUPFAM" id="SSF46785">
    <property type="entry name" value="Winged helix' DNA-binding domain"/>
    <property type="match status" value="1"/>
</dbReference>
<dbReference type="PATRIC" id="fig|1886670.3.peg.191"/>
<accession>A0A1E3L9K4</accession>
<protein>
    <submittedName>
        <fullName evidence="5">Putative HTH-type transcriptional regulator YetL</fullName>
    </submittedName>
</protein>
<proteinExistence type="predicted"/>
<dbReference type="PANTHER" id="PTHR42756:SF1">
    <property type="entry name" value="TRANSCRIPTIONAL REPRESSOR OF EMRAB OPERON"/>
    <property type="match status" value="1"/>
</dbReference>
<dbReference type="EMBL" id="MDER01000002">
    <property type="protein sequence ID" value="ODP30469.1"/>
    <property type="molecule type" value="Genomic_DNA"/>
</dbReference>
<dbReference type="Proteomes" id="UP000094578">
    <property type="component" value="Unassembled WGS sequence"/>
</dbReference>
<dbReference type="Gene3D" id="1.10.10.10">
    <property type="entry name" value="Winged helix-like DNA-binding domain superfamily/Winged helix DNA-binding domain"/>
    <property type="match status" value="1"/>
</dbReference>
<evidence type="ECO:0000259" key="4">
    <source>
        <dbReference type="PROSITE" id="PS50995"/>
    </source>
</evidence>
<dbReference type="Pfam" id="PF01047">
    <property type="entry name" value="MarR"/>
    <property type="match status" value="1"/>
</dbReference>
<dbReference type="PANTHER" id="PTHR42756">
    <property type="entry name" value="TRANSCRIPTIONAL REGULATOR, MARR"/>
    <property type="match status" value="1"/>
</dbReference>
<keyword evidence="6" id="KW-1185">Reference proteome</keyword>
<evidence type="ECO:0000256" key="2">
    <source>
        <dbReference type="ARBA" id="ARBA00023125"/>
    </source>
</evidence>
<evidence type="ECO:0000256" key="1">
    <source>
        <dbReference type="ARBA" id="ARBA00023015"/>
    </source>
</evidence>
<sequence>MDYLISSEHETSQELPLYNQVITNRAAVEIASLYMDMTANLFERDELDMDFDIRDLPTREMLQEFSKSVPEIDISATEAMLLFMRTASNIFKVSSNGFEKFDVSSGKFALLILLYRNQNTGLLASELAERAGITKATVTGLLERMERDHLIFRKDHPSDRRMSIAHLTDTGMALMNELLPVHFLSTSKIMSGLSEEEKEMLLLLLQKIKLGIPEGEEVYNSYQIRHK</sequence>
<evidence type="ECO:0000313" key="6">
    <source>
        <dbReference type="Proteomes" id="UP000094578"/>
    </source>
</evidence>
<dbReference type="AlphaFoldDB" id="A0A1E3L9K4"/>
<dbReference type="GO" id="GO:0003677">
    <property type="term" value="F:DNA binding"/>
    <property type="evidence" value="ECO:0007669"/>
    <property type="project" value="UniProtKB-KW"/>
</dbReference>
<dbReference type="RefSeq" id="WP_241669443.1">
    <property type="nucleotide sequence ID" value="NZ_MDER01000002.1"/>
</dbReference>
<dbReference type="STRING" id="1886670.PTI45_00190"/>
<comment type="caution">
    <text evidence="5">The sequence shown here is derived from an EMBL/GenBank/DDBJ whole genome shotgun (WGS) entry which is preliminary data.</text>
</comment>
<dbReference type="SMART" id="SM00347">
    <property type="entry name" value="HTH_MARR"/>
    <property type="match status" value="1"/>
</dbReference>
<dbReference type="PROSITE" id="PS50995">
    <property type="entry name" value="HTH_MARR_2"/>
    <property type="match status" value="1"/>
</dbReference>
<evidence type="ECO:0000313" key="5">
    <source>
        <dbReference type="EMBL" id="ODP30469.1"/>
    </source>
</evidence>
<dbReference type="InterPro" id="IPR036388">
    <property type="entry name" value="WH-like_DNA-bd_sf"/>
</dbReference>
<feature type="domain" description="HTH marR-type" evidence="4">
    <location>
        <begin position="76"/>
        <end position="210"/>
    </location>
</feature>
<keyword evidence="2" id="KW-0238">DNA-binding</keyword>
<dbReference type="InterPro" id="IPR000835">
    <property type="entry name" value="HTH_MarR-typ"/>
</dbReference>